<dbReference type="InParanoid" id="H2XU35"/>
<dbReference type="EMBL" id="EAAA01000042">
    <property type="status" value="NOT_ANNOTATED_CDS"/>
    <property type="molecule type" value="Genomic_DNA"/>
</dbReference>
<dbReference type="Proteomes" id="UP000008144">
    <property type="component" value="Chromosome 1"/>
</dbReference>
<keyword evidence="2" id="KW-1185">Reference proteome</keyword>
<protein>
    <submittedName>
        <fullName evidence="1">Uncharacterized protein</fullName>
    </submittedName>
</protein>
<dbReference type="HOGENOM" id="CLU_3175106_0_0_1"/>
<evidence type="ECO:0000313" key="1">
    <source>
        <dbReference type="Ensembl" id="ENSCINP00000033169.1"/>
    </source>
</evidence>
<dbReference type="Ensembl" id="ENSCINT00000036435.1">
    <property type="protein sequence ID" value="ENSCINP00000033169.1"/>
    <property type="gene ID" value="ENSCING00000021760.1"/>
</dbReference>
<evidence type="ECO:0000313" key="2">
    <source>
        <dbReference type="Proteomes" id="UP000008144"/>
    </source>
</evidence>
<name>H2XU35_CIOIN</name>
<accession>H2XU35</accession>
<dbReference type="AlphaFoldDB" id="H2XU35"/>
<reference evidence="1" key="3">
    <citation type="submission" date="2025-08" db="UniProtKB">
        <authorList>
            <consortium name="Ensembl"/>
        </authorList>
    </citation>
    <scope>IDENTIFICATION</scope>
</reference>
<proteinExistence type="predicted"/>
<reference evidence="2" key="1">
    <citation type="journal article" date="2002" name="Science">
        <title>The draft genome of Ciona intestinalis: insights into chordate and vertebrate origins.</title>
        <authorList>
            <person name="Dehal P."/>
            <person name="Satou Y."/>
            <person name="Campbell R.K."/>
            <person name="Chapman J."/>
            <person name="Degnan B."/>
            <person name="De Tomaso A."/>
            <person name="Davidson B."/>
            <person name="Di Gregorio A."/>
            <person name="Gelpke M."/>
            <person name="Goodstein D.M."/>
            <person name="Harafuji N."/>
            <person name="Hastings K.E."/>
            <person name="Ho I."/>
            <person name="Hotta K."/>
            <person name="Huang W."/>
            <person name="Kawashima T."/>
            <person name="Lemaire P."/>
            <person name="Martinez D."/>
            <person name="Meinertzhagen I.A."/>
            <person name="Necula S."/>
            <person name="Nonaka M."/>
            <person name="Putnam N."/>
            <person name="Rash S."/>
            <person name="Saiga H."/>
            <person name="Satake M."/>
            <person name="Terry A."/>
            <person name="Yamada L."/>
            <person name="Wang H.G."/>
            <person name="Awazu S."/>
            <person name="Azumi K."/>
            <person name="Boore J."/>
            <person name="Branno M."/>
            <person name="Chin-Bow S."/>
            <person name="DeSantis R."/>
            <person name="Doyle S."/>
            <person name="Francino P."/>
            <person name="Keys D.N."/>
            <person name="Haga S."/>
            <person name="Hayashi H."/>
            <person name="Hino K."/>
            <person name="Imai K.S."/>
            <person name="Inaba K."/>
            <person name="Kano S."/>
            <person name="Kobayashi K."/>
            <person name="Kobayashi M."/>
            <person name="Lee B.I."/>
            <person name="Makabe K.W."/>
            <person name="Manohar C."/>
            <person name="Matassi G."/>
            <person name="Medina M."/>
            <person name="Mochizuki Y."/>
            <person name="Mount S."/>
            <person name="Morishita T."/>
            <person name="Miura S."/>
            <person name="Nakayama A."/>
            <person name="Nishizaka S."/>
            <person name="Nomoto H."/>
            <person name="Ohta F."/>
            <person name="Oishi K."/>
            <person name="Rigoutsos I."/>
            <person name="Sano M."/>
            <person name="Sasaki A."/>
            <person name="Sasakura Y."/>
            <person name="Shoguchi E."/>
            <person name="Shin-i T."/>
            <person name="Spagnuolo A."/>
            <person name="Stainier D."/>
            <person name="Suzuki M.M."/>
            <person name="Tassy O."/>
            <person name="Takatori N."/>
            <person name="Tokuoka M."/>
            <person name="Yagi K."/>
            <person name="Yoshizaki F."/>
            <person name="Wada S."/>
            <person name="Zhang C."/>
            <person name="Hyatt P.D."/>
            <person name="Larimer F."/>
            <person name="Detter C."/>
            <person name="Doggett N."/>
            <person name="Glavina T."/>
            <person name="Hawkins T."/>
            <person name="Richardson P."/>
            <person name="Lucas S."/>
            <person name="Kohara Y."/>
            <person name="Levine M."/>
            <person name="Satoh N."/>
            <person name="Rokhsar D.S."/>
        </authorList>
    </citation>
    <scope>NUCLEOTIDE SEQUENCE [LARGE SCALE GENOMIC DNA]</scope>
</reference>
<reference evidence="1" key="4">
    <citation type="submission" date="2025-09" db="UniProtKB">
        <authorList>
            <consortium name="Ensembl"/>
        </authorList>
    </citation>
    <scope>IDENTIFICATION</scope>
</reference>
<sequence length="47" mass="5431">MRFVPRVRFAMFFMGPHARFASTQGTLLVYSNYICAMSAKQEDQRIG</sequence>
<organism evidence="1 2">
    <name type="scientific">Ciona intestinalis</name>
    <name type="common">Transparent sea squirt</name>
    <name type="synonym">Ascidia intestinalis</name>
    <dbReference type="NCBI Taxonomy" id="7719"/>
    <lineage>
        <taxon>Eukaryota</taxon>
        <taxon>Metazoa</taxon>
        <taxon>Chordata</taxon>
        <taxon>Tunicata</taxon>
        <taxon>Ascidiacea</taxon>
        <taxon>Phlebobranchia</taxon>
        <taxon>Cionidae</taxon>
        <taxon>Ciona</taxon>
    </lineage>
</organism>
<reference evidence="1" key="2">
    <citation type="journal article" date="2008" name="Genome Biol.">
        <title>Improved genome assembly and evidence-based global gene model set for the chordate Ciona intestinalis: new insight into intron and operon populations.</title>
        <authorList>
            <person name="Satou Y."/>
            <person name="Mineta K."/>
            <person name="Ogasawara M."/>
            <person name="Sasakura Y."/>
            <person name="Shoguchi E."/>
            <person name="Ueno K."/>
            <person name="Yamada L."/>
            <person name="Matsumoto J."/>
            <person name="Wasserscheid J."/>
            <person name="Dewar K."/>
            <person name="Wiley G.B."/>
            <person name="Macmil S.L."/>
            <person name="Roe B.A."/>
            <person name="Zeller R.W."/>
            <person name="Hastings K.E."/>
            <person name="Lemaire P."/>
            <person name="Lindquist E."/>
            <person name="Endo T."/>
            <person name="Hotta K."/>
            <person name="Inaba K."/>
        </authorList>
    </citation>
    <scope>NUCLEOTIDE SEQUENCE [LARGE SCALE GENOMIC DNA]</scope>
    <source>
        <strain evidence="1">wild type</strain>
    </source>
</reference>